<keyword evidence="1" id="KW-0812">Transmembrane</keyword>
<comment type="caution">
    <text evidence="2">The sequence shown here is derived from an EMBL/GenBank/DDBJ whole genome shotgun (WGS) entry which is preliminary data.</text>
</comment>
<reference evidence="2 3" key="1">
    <citation type="submission" date="2018-07" db="EMBL/GenBank/DDBJ databases">
        <title>Genomic Encyclopedia of Type Strains, Phase III (KMG-III): the genomes of soil and plant-associated and newly described type strains.</title>
        <authorList>
            <person name="Whitman W."/>
        </authorList>
    </citation>
    <scope>NUCLEOTIDE SEQUENCE [LARGE SCALE GENOMIC DNA]</scope>
    <source>
        <strain evidence="2 3">CECT 8575</strain>
    </source>
</reference>
<gene>
    <name evidence="2" type="ORF">DFQ14_104195</name>
</gene>
<evidence type="ECO:0000313" key="3">
    <source>
        <dbReference type="Proteomes" id="UP000253495"/>
    </source>
</evidence>
<dbReference type="EMBL" id="QPJC01000004">
    <property type="protein sequence ID" value="RCW44606.1"/>
    <property type="molecule type" value="Genomic_DNA"/>
</dbReference>
<name>A0A368VTT8_9ACTN</name>
<keyword evidence="1" id="KW-0472">Membrane</keyword>
<protein>
    <submittedName>
        <fullName evidence="2">Putative superfamily III holin-X</fullName>
    </submittedName>
</protein>
<keyword evidence="1" id="KW-1133">Transmembrane helix</keyword>
<sequence>MTVNETQDLHKDPVSERSTTELVRDLGEQLSTLIRTELRLAQRELQHKGKEAGKGAALFGVAGVVAGFGGLAMLAAVILLIAIVLPVWLSALIVGAGLLLIAAAIAVLGRSQLRKSTPLMPEDAVGGAQWDARILKEATKK</sequence>
<dbReference type="OrthoDB" id="5192827at2"/>
<dbReference type="Proteomes" id="UP000253495">
    <property type="component" value="Unassembled WGS sequence"/>
</dbReference>
<dbReference type="InterPro" id="IPR009937">
    <property type="entry name" value="Phage_holin_3_6"/>
</dbReference>
<dbReference type="AlphaFoldDB" id="A0A368VTT8"/>
<evidence type="ECO:0000256" key="1">
    <source>
        <dbReference type="SAM" id="Phobius"/>
    </source>
</evidence>
<organism evidence="2 3">
    <name type="scientific">Halopolyspora algeriensis</name>
    <dbReference type="NCBI Taxonomy" id="1500506"/>
    <lineage>
        <taxon>Bacteria</taxon>
        <taxon>Bacillati</taxon>
        <taxon>Actinomycetota</taxon>
        <taxon>Actinomycetes</taxon>
        <taxon>Actinomycetes incertae sedis</taxon>
        <taxon>Halopolyspora</taxon>
    </lineage>
</organism>
<feature type="transmembrane region" description="Helical" evidence="1">
    <location>
        <begin position="87"/>
        <end position="108"/>
    </location>
</feature>
<proteinExistence type="predicted"/>
<evidence type="ECO:0000313" key="2">
    <source>
        <dbReference type="EMBL" id="RCW44606.1"/>
    </source>
</evidence>
<keyword evidence="3" id="KW-1185">Reference proteome</keyword>
<accession>A0A368VTT8</accession>
<dbReference type="Pfam" id="PF07332">
    <property type="entry name" value="Phage_holin_3_6"/>
    <property type="match status" value="1"/>
</dbReference>
<feature type="transmembrane region" description="Helical" evidence="1">
    <location>
        <begin position="56"/>
        <end position="81"/>
    </location>
</feature>